<dbReference type="Proteomes" id="UP001516400">
    <property type="component" value="Unassembled WGS sequence"/>
</dbReference>
<feature type="region of interest" description="Disordered" evidence="1">
    <location>
        <begin position="1"/>
        <end position="67"/>
    </location>
</feature>
<name>A0ABD2N7A2_9CUCU</name>
<dbReference type="EMBL" id="JABFTP020000062">
    <property type="protein sequence ID" value="KAL3274159.1"/>
    <property type="molecule type" value="Genomic_DNA"/>
</dbReference>
<feature type="compositionally biased region" description="Pro residues" evidence="1">
    <location>
        <begin position="52"/>
        <end position="62"/>
    </location>
</feature>
<accession>A0ABD2N7A2</accession>
<dbReference type="AlphaFoldDB" id="A0ABD2N7A2"/>
<reference evidence="2 3" key="1">
    <citation type="journal article" date="2021" name="BMC Biol.">
        <title>Horizontally acquired antibacterial genes associated with adaptive radiation of ladybird beetles.</title>
        <authorList>
            <person name="Li H.S."/>
            <person name="Tang X.F."/>
            <person name="Huang Y.H."/>
            <person name="Xu Z.Y."/>
            <person name="Chen M.L."/>
            <person name="Du X.Y."/>
            <person name="Qiu B.Y."/>
            <person name="Chen P.T."/>
            <person name="Zhang W."/>
            <person name="Slipinski A."/>
            <person name="Escalona H.E."/>
            <person name="Waterhouse R.M."/>
            <person name="Zwick A."/>
            <person name="Pang H."/>
        </authorList>
    </citation>
    <scope>NUCLEOTIDE SEQUENCE [LARGE SCALE GENOMIC DNA]</scope>
    <source>
        <strain evidence="2">SYSU2018</strain>
    </source>
</reference>
<proteinExistence type="predicted"/>
<comment type="caution">
    <text evidence="2">The sequence shown here is derived from an EMBL/GenBank/DDBJ whole genome shotgun (WGS) entry which is preliminary data.</text>
</comment>
<evidence type="ECO:0000313" key="3">
    <source>
        <dbReference type="Proteomes" id="UP001516400"/>
    </source>
</evidence>
<gene>
    <name evidence="2" type="ORF">HHI36_015573</name>
</gene>
<evidence type="ECO:0000313" key="2">
    <source>
        <dbReference type="EMBL" id="KAL3274159.1"/>
    </source>
</evidence>
<organism evidence="2 3">
    <name type="scientific">Cryptolaemus montrouzieri</name>
    <dbReference type="NCBI Taxonomy" id="559131"/>
    <lineage>
        <taxon>Eukaryota</taxon>
        <taxon>Metazoa</taxon>
        <taxon>Ecdysozoa</taxon>
        <taxon>Arthropoda</taxon>
        <taxon>Hexapoda</taxon>
        <taxon>Insecta</taxon>
        <taxon>Pterygota</taxon>
        <taxon>Neoptera</taxon>
        <taxon>Endopterygota</taxon>
        <taxon>Coleoptera</taxon>
        <taxon>Polyphaga</taxon>
        <taxon>Cucujiformia</taxon>
        <taxon>Coccinelloidea</taxon>
        <taxon>Coccinellidae</taxon>
        <taxon>Scymninae</taxon>
        <taxon>Scymnini</taxon>
        <taxon>Cryptolaemus</taxon>
    </lineage>
</organism>
<feature type="compositionally biased region" description="Basic and acidic residues" evidence="1">
    <location>
        <begin position="20"/>
        <end position="35"/>
    </location>
</feature>
<keyword evidence="3" id="KW-1185">Reference proteome</keyword>
<feature type="region of interest" description="Disordered" evidence="1">
    <location>
        <begin position="325"/>
        <end position="355"/>
    </location>
</feature>
<sequence>MRSRSPDVTPTPPHRKRGVERRQRIVEEKRFENGYRRSPPVQLDEPLEEPPPDYSPPSPPPMPKEERKVIQKTRFAADPPKAKSGNIIVDWKNFLHNKNAEDGFSSFHELFVSLLDKWVPVKEIVIDQKEKKTSKWNTKELKDMKNKLEALQVVKTVRRDAESKKAYDIFKKIYNLKINEKIKENNENRIRKASNKSRAMWKIIKPAKGKSEEEKSNLTAGEMNEYLAGVGQSTAEEVDQTSVSYADYLEDLKNRQFEKNTLLFIVLKTDSPQINASGHLLHGQGMTWPRQCLMLYISVRISSWLEFLKGQSIRKLVGKIRSASAERKARQRAKRSPSPSYQQGHIIDGNIHGSMENGRPVQRYYLGEDPFAGSIYGRENKYDGVKPVRISRRNREDEPRSILKHTH</sequence>
<protein>
    <submittedName>
        <fullName evidence="2">Uncharacterized protein</fullName>
    </submittedName>
</protein>
<evidence type="ECO:0000256" key="1">
    <source>
        <dbReference type="SAM" id="MobiDB-lite"/>
    </source>
</evidence>